<evidence type="ECO:0000256" key="1">
    <source>
        <dbReference type="ARBA" id="ARBA00002663"/>
    </source>
</evidence>
<keyword evidence="2 7" id="KW-0819">tRNA processing</keyword>
<evidence type="ECO:0000256" key="3">
    <source>
        <dbReference type="ARBA" id="ARBA00022722"/>
    </source>
</evidence>
<dbReference type="InterPro" id="IPR020539">
    <property type="entry name" value="RNase_P_CS"/>
</dbReference>
<dbReference type="Proteomes" id="UP001308776">
    <property type="component" value="Unassembled WGS sequence"/>
</dbReference>
<comment type="caution">
    <text evidence="9">The sequence shown here is derived from an EMBL/GenBank/DDBJ whole genome shotgun (WGS) entry which is preliminary data.</text>
</comment>
<dbReference type="InterPro" id="IPR000100">
    <property type="entry name" value="RNase_P"/>
</dbReference>
<proteinExistence type="inferred from homology"/>
<keyword evidence="4 7" id="KW-0255">Endonuclease</keyword>
<dbReference type="InterPro" id="IPR014721">
    <property type="entry name" value="Ribsml_uS5_D2-typ_fold_subgr"/>
</dbReference>
<dbReference type="HAMAP" id="MF_00227">
    <property type="entry name" value="RNase_P"/>
    <property type="match status" value="1"/>
</dbReference>
<evidence type="ECO:0000256" key="2">
    <source>
        <dbReference type="ARBA" id="ARBA00022694"/>
    </source>
</evidence>
<comment type="similarity">
    <text evidence="7">Belongs to the RnpA family.</text>
</comment>
<comment type="catalytic activity">
    <reaction evidence="7">
        <text>Endonucleolytic cleavage of RNA, removing 5'-extranucleotides from tRNA precursor.</text>
        <dbReference type="EC" id="3.1.26.5"/>
    </reaction>
</comment>
<evidence type="ECO:0000313" key="10">
    <source>
        <dbReference type="Proteomes" id="UP001308776"/>
    </source>
</evidence>
<dbReference type="PANTHER" id="PTHR33992:SF1">
    <property type="entry name" value="RIBONUCLEASE P PROTEIN COMPONENT"/>
    <property type="match status" value="1"/>
</dbReference>
<comment type="subunit">
    <text evidence="7">Consists of a catalytic RNA component (M1 or rnpB) and a protein subunit.</text>
</comment>
<dbReference type="Pfam" id="PF00825">
    <property type="entry name" value="Ribonuclease_P"/>
    <property type="match status" value="1"/>
</dbReference>
<keyword evidence="3 7" id="KW-0540">Nuclease</keyword>
<evidence type="ECO:0000313" key="9">
    <source>
        <dbReference type="EMBL" id="MEB8512694.1"/>
    </source>
</evidence>
<dbReference type="Gene3D" id="3.30.230.10">
    <property type="match status" value="1"/>
</dbReference>
<dbReference type="SUPFAM" id="SSF54211">
    <property type="entry name" value="Ribosomal protein S5 domain 2-like"/>
    <property type="match status" value="1"/>
</dbReference>
<accession>A0ABU6FN18</accession>
<evidence type="ECO:0000256" key="6">
    <source>
        <dbReference type="ARBA" id="ARBA00022884"/>
    </source>
</evidence>
<name>A0ABU6FN18_9PROT</name>
<evidence type="ECO:0000256" key="8">
    <source>
        <dbReference type="NCBIfam" id="TIGR00188"/>
    </source>
</evidence>
<keyword evidence="6 7" id="KW-0694">RNA-binding</keyword>
<comment type="function">
    <text evidence="1 7">RNaseP catalyzes the removal of the 5'-leader sequence from pre-tRNA to produce the mature 5'-terminus. It can also cleave other RNA substrates such as 4.5S RNA. The protein component plays an auxiliary but essential role in vivo by binding to the 5'-leader sequence and broadening the substrate specificity of the ribozyme.</text>
</comment>
<keyword evidence="5 7" id="KW-0378">Hydrolase</keyword>
<organism evidence="9 10">
    <name type="scientific">Acidithiobacillus ferriphilus</name>
    <dbReference type="NCBI Taxonomy" id="1689834"/>
    <lineage>
        <taxon>Bacteria</taxon>
        <taxon>Pseudomonadati</taxon>
        <taxon>Pseudomonadota</taxon>
        <taxon>Acidithiobacillia</taxon>
        <taxon>Acidithiobacillales</taxon>
        <taxon>Acidithiobacillaceae</taxon>
        <taxon>Acidithiobacillus</taxon>
    </lineage>
</organism>
<gene>
    <name evidence="7 9" type="primary">rnpA</name>
    <name evidence="9" type="ORF">OW717_01385</name>
</gene>
<keyword evidence="10" id="KW-1185">Reference proteome</keyword>
<dbReference type="EC" id="3.1.26.5" evidence="7 8"/>
<dbReference type="GO" id="GO:0004526">
    <property type="term" value="F:ribonuclease P activity"/>
    <property type="evidence" value="ECO:0007669"/>
    <property type="project" value="UniProtKB-EC"/>
</dbReference>
<evidence type="ECO:0000256" key="4">
    <source>
        <dbReference type="ARBA" id="ARBA00022759"/>
    </source>
</evidence>
<dbReference type="RefSeq" id="WP_229066222.1">
    <property type="nucleotide sequence ID" value="NZ_CP080536.1"/>
</dbReference>
<sequence>MPRAVSVSARKPMNPALAHPHRFTREDRLRQKAAIQRTLKQGRKKVFPELVIYALRNELRHPRLGLAVSRKVGNAVVRNRIKRRLREAFRQQPVRTQGRDVLVVARAGARQLSMRAMGVYFQQMLERV</sequence>
<dbReference type="PROSITE" id="PS00648">
    <property type="entry name" value="RIBONUCLEASE_P"/>
    <property type="match status" value="1"/>
</dbReference>
<dbReference type="NCBIfam" id="TIGR00188">
    <property type="entry name" value="rnpA"/>
    <property type="match status" value="1"/>
</dbReference>
<dbReference type="PANTHER" id="PTHR33992">
    <property type="entry name" value="RIBONUCLEASE P PROTEIN COMPONENT"/>
    <property type="match status" value="1"/>
</dbReference>
<evidence type="ECO:0000256" key="7">
    <source>
        <dbReference type="HAMAP-Rule" id="MF_00227"/>
    </source>
</evidence>
<dbReference type="EMBL" id="JAQGFR010000030">
    <property type="protein sequence ID" value="MEB8512694.1"/>
    <property type="molecule type" value="Genomic_DNA"/>
</dbReference>
<evidence type="ECO:0000256" key="5">
    <source>
        <dbReference type="ARBA" id="ARBA00022801"/>
    </source>
</evidence>
<reference evidence="9 10" key="1">
    <citation type="submission" date="2022-11" db="EMBL/GenBank/DDBJ databases">
        <title>Comparative genomics analysis of Acidithiobacillus ferriphilus.</title>
        <authorList>
            <person name="Ma L."/>
        </authorList>
    </citation>
    <scope>NUCLEOTIDE SEQUENCE [LARGE SCALE GENOMIC DNA]</scope>
    <source>
        <strain evidence="9 10">DY15</strain>
    </source>
</reference>
<dbReference type="InterPro" id="IPR020568">
    <property type="entry name" value="Ribosomal_Su5_D2-typ_SF"/>
</dbReference>
<protein>
    <recommendedName>
        <fullName evidence="7 8">Ribonuclease P protein component</fullName>
        <shortName evidence="7">RNase P protein</shortName>
        <shortName evidence="7">RNaseP protein</shortName>
        <ecNumber evidence="7 8">3.1.26.5</ecNumber>
    </recommendedName>
    <alternativeName>
        <fullName evidence="7">Protein C5</fullName>
    </alternativeName>
</protein>